<proteinExistence type="predicted"/>
<evidence type="ECO:0000313" key="2">
    <source>
        <dbReference type="EMBL" id="JAT02064.1"/>
    </source>
</evidence>
<dbReference type="EMBL" id="GECU01005643">
    <property type="protein sequence ID" value="JAT02064.1"/>
    <property type="molecule type" value="Transcribed_RNA"/>
</dbReference>
<name>A0A1B6JT18_9HEMI</name>
<feature type="non-terminal residue" evidence="2">
    <location>
        <position position="183"/>
    </location>
</feature>
<sequence length="183" mass="20773">MERRLKLRPVVSAVLHLSSGKRGAGISDIDCYLRQNYGVQDALEYMQSLNRAIIEGFLTKKNNRFFLSTSKDVLKISTQNALKTRKRKISRTGPGRKQKNNSVDLAIMRHLRLRSLERGPIMRGRRHLDIPGNRGGSLKSVGAKKHQKSNRKPRGVGFAIKVIPSKQLTENTITKVPRKYFNP</sequence>
<feature type="compositionally biased region" description="Basic residues" evidence="1">
    <location>
        <begin position="142"/>
        <end position="154"/>
    </location>
</feature>
<evidence type="ECO:0000256" key="1">
    <source>
        <dbReference type="SAM" id="MobiDB-lite"/>
    </source>
</evidence>
<reference evidence="2" key="1">
    <citation type="submission" date="2015-11" db="EMBL/GenBank/DDBJ databases">
        <title>De novo transcriptome assembly of four potential Pierce s Disease insect vectors from Arizona vineyards.</title>
        <authorList>
            <person name="Tassone E.E."/>
        </authorList>
    </citation>
    <scope>NUCLEOTIDE SEQUENCE</scope>
</reference>
<dbReference type="AlphaFoldDB" id="A0A1B6JT18"/>
<protein>
    <submittedName>
        <fullName evidence="2">Uncharacterized protein</fullName>
    </submittedName>
</protein>
<organism evidence="2">
    <name type="scientific">Homalodisca liturata</name>
    <dbReference type="NCBI Taxonomy" id="320908"/>
    <lineage>
        <taxon>Eukaryota</taxon>
        <taxon>Metazoa</taxon>
        <taxon>Ecdysozoa</taxon>
        <taxon>Arthropoda</taxon>
        <taxon>Hexapoda</taxon>
        <taxon>Insecta</taxon>
        <taxon>Pterygota</taxon>
        <taxon>Neoptera</taxon>
        <taxon>Paraneoptera</taxon>
        <taxon>Hemiptera</taxon>
        <taxon>Auchenorrhyncha</taxon>
        <taxon>Membracoidea</taxon>
        <taxon>Cicadellidae</taxon>
        <taxon>Cicadellinae</taxon>
        <taxon>Proconiini</taxon>
        <taxon>Homalodisca</taxon>
    </lineage>
</organism>
<feature type="region of interest" description="Disordered" evidence="1">
    <location>
        <begin position="126"/>
        <end position="154"/>
    </location>
</feature>
<gene>
    <name evidence="2" type="ORF">g.5643</name>
</gene>
<accession>A0A1B6JT18</accession>